<keyword evidence="7" id="KW-0963">Cytoplasm</keyword>
<gene>
    <name evidence="7" type="primary">aroK</name>
    <name evidence="8" type="ORF">TBC1_12690</name>
</gene>
<name>A0A0S7BV61_9BACT</name>
<keyword evidence="5 7" id="KW-0067">ATP-binding</keyword>
<evidence type="ECO:0000256" key="4">
    <source>
        <dbReference type="ARBA" id="ARBA00022777"/>
    </source>
</evidence>
<keyword evidence="4 7" id="KW-0418">Kinase</keyword>
<evidence type="ECO:0000256" key="7">
    <source>
        <dbReference type="HAMAP-Rule" id="MF_00109"/>
    </source>
</evidence>
<comment type="similarity">
    <text evidence="7">Belongs to the shikimate kinase family.</text>
</comment>
<dbReference type="GO" id="GO:0008652">
    <property type="term" value="P:amino acid biosynthetic process"/>
    <property type="evidence" value="ECO:0007669"/>
    <property type="project" value="UniProtKB-KW"/>
</dbReference>
<dbReference type="PANTHER" id="PTHR21087">
    <property type="entry name" value="SHIKIMATE KINASE"/>
    <property type="match status" value="1"/>
</dbReference>
<dbReference type="STRING" id="1678841.TBC1_12690"/>
<comment type="function">
    <text evidence="7">Catalyzes the specific phosphorylation of the 3-hydroxyl group of shikimic acid using ATP as a cosubstrate.</text>
</comment>
<evidence type="ECO:0000256" key="1">
    <source>
        <dbReference type="ARBA" id="ARBA00022605"/>
    </source>
</evidence>
<accession>A0A0S7BV61</accession>
<dbReference type="PRINTS" id="PR01100">
    <property type="entry name" value="SHIKIMTKNASE"/>
</dbReference>
<dbReference type="CDD" id="cd00464">
    <property type="entry name" value="SK"/>
    <property type="match status" value="1"/>
</dbReference>
<keyword evidence="2 7" id="KW-0808">Transferase</keyword>
<evidence type="ECO:0000256" key="5">
    <source>
        <dbReference type="ARBA" id="ARBA00022840"/>
    </source>
</evidence>
<evidence type="ECO:0000313" key="9">
    <source>
        <dbReference type="Proteomes" id="UP000053091"/>
    </source>
</evidence>
<dbReference type="GO" id="GO:0005829">
    <property type="term" value="C:cytosol"/>
    <property type="evidence" value="ECO:0007669"/>
    <property type="project" value="TreeGrafter"/>
</dbReference>
<reference evidence="8" key="1">
    <citation type="journal article" date="2015" name="Genome Announc.">
        <title>Draft Genome Sequence of Bacteroidales Strain TBC1, a Novel Isolate from a Methanogenic Wastewater Treatment System.</title>
        <authorList>
            <person name="Tourlousse D.M."/>
            <person name="Matsuura N."/>
            <person name="Sun L."/>
            <person name="Toyonaga M."/>
            <person name="Kuroda K."/>
            <person name="Ohashi A."/>
            <person name="Cruz R."/>
            <person name="Yamaguchi T."/>
            <person name="Sekiguchi Y."/>
        </authorList>
    </citation>
    <scope>NUCLEOTIDE SEQUENCE [LARGE SCALE GENOMIC DNA]</scope>
    <source>
        <strain evidence="8">TBC1</strain>
    </source>
</reference>
<dbReference type="HAMAP" id="MF_00109">
    <property type="entry name" value="Shikimate_kinase"/>
    <property type="match status" value="1"/>
</dbReference>
<comment type="cofactor">
    <cofactor evidence="7">
        <name>Mg(2+)</name>
        <dbReference type="ChEBI" id="CHEBI:18420"/>
    </cofactor>
    <text evidence="7">Binds 1 Mg(2+) ion per subunit.</text>
</comment>
<dbReference type="GO" id="GO:0004765">
    <property type="term" value="F:shikimate kinase activity"/>
    <property type="evidence" value="ECO:0007669"/>
    <property type="project" value="UniProtKB-UniRule"/>
</dbReference>
<feature type="binding site" evidence="7">
    <location>
        <position position="34"/>
    </location>
    <ligand>
        <name>substrate</name>
    </ligand>
</feature>
<evidence type="ECO:0000256" key="6">
    <source>
        <dbReference type="ARBA" id="ARBA00023141"/>
    </source>
</evidence>
<dbReference type="Proteomes" id="UP000053091">
    <property type="component" value="Unassembled WGS sequence"/>
</dbReference>
<dbReference type="Gene3D" id="3.40.50.300">
    <property type="entry name" value="P-loop containing nucleotide triphosphate hydrolases"/>
    <property type="match status" value="1"/>
</dbReference>
<dbReference type="InterPro" id="IPR031322">
    <property type="entry name" value="Shikimate/glucono_kinase"/>
</dbReference>
<keyword evidence="7" id="KW-0460">Magnesium</keyword>
<sequence>MSKPVFLIGYMGSGKSTAGRKLARMLGYAFEDTDELIASMTGKTIEEIFDSEGEDAFRILEHSVIRSLAGRVNTVIATGGGAPCYFDNLSLMQRSGITVYIKLNPVSIVKRLSQSKTNRPLIKKIGHDQLLPWVTRHLEQRALFYEKAHIIFKGENPDLNELAGQIKSFRP</sequence>
<protein>
    <recommendedName>
        <fullName evidence="7">Shikimate kinase</fullName>
        <shortName evidence="7">SK</shortName>
        <ecNumber evidence="7">2.7.1.71</ecNumber>
    </recommendedName>
</protein>
<dbReference type="EMBL" id="DF968183">
    <property type="protein sequence ID" value="GAP44876.1"/>
    <property type="molecule type" value="Genomic_DNA"/>
</dbReference>
<dbReference type="GO" id="GO:0000287">
    <property type="term" value="F:magnesium ion binding"/>
    <property type="evidence" value="ECO:0007669"/>
    <property type="project" value="UniProtKB-UniRule"/>
</dbReference>
<comment type="subcellular location">
    <subcellularLocation>
        <location evidence="7">Cytoplasm</location>
    </subcellularLocation>
</comment>
<dbReference type="PATRIC" id="fig|1678841.3.peg.3437"/>
<dbReference type="RefSeq" id="WP_062044805.1">
    <property type="nucleotide sequence ID" value="NZ_DF968183.1"/>
</dbReference>
<proteinExistence type="inferred from homology"/>
<dbReference type="InterPro" id="IPR000623">
    <property type="entry name" value="Shikimate_kinase/TSH1"/>
</dbReference>
<comment type="subunit">
    <text evidence="7">Monomer.</text>
</comment>
<feature type="binding site" evidence="7">
    <location>
        <position position="119"/>
    </location>
    <ligand>
        <name>ATP</name>
        <dbReference type="ChEBI" id="CHEBI:30616"/>
    </ligand>
</feature>
<dbReference type="PANTHER" id="PTHR21087:SF16">
    <property type="entry name" value="SHIKIMATE KINASE 1, CHLOROPLASTIC"/>
    <property type="match status" value="1"/>
</dbReference>
<comment type="pathway">
    <text evidence="7">Metabolic intermediate biosynthesis; chorismate biosynthesis; chorismate from D-erythrose 4-phosphate and phosphoenolpyruvate: step 5/7.</text>
</comment>
<feature type="binding site" evidence="7">
    <location>
        <begin position="12"/>
        <end position="17"/>
    </location>
    <ligand>
        <name>ATP</name>
        <dbReference type="ChEBI" id="CHEBI:30616"/>
    </ligand>
</feature>
<dbReference type="GO" id="GO:0009423">
    <property type="term" value="P:chorismate biosynthetic process"/>
    <property type="evidence" value="ECO:0007669"/>
    <property type="project" value="UniProtKB-UniRule"/>
</dbReference>
<dbReference type="GO" id="GO:0009073">
    <property type="term" value="P:aromatic amino acid family biosynthetic process"/>
    <property type="evidence" value="ECO:0007669"/>
    <property type="project" value="UniProtKB-KW"/>
</dbReference>
<dbReference type="SUPFAM" id="SSF52540">
    <property type="entry name" value="P-loop containing nucleoside triphosphate hydrolases"/>
    <property type="match status" value="1"/>
</dbReference>
<evidence type="ECO:0000256" key="2">
    <source>
        <dbReference type="ARBA" id="ARBA00022679"/>
    </source>
</evidence>
<comment type="catalytic activity">
    <reaction evidence="7">
        <text>shikimate + ATP = 3-phosphoshikimate + ADP + H(+)</text>
        <dbReference type="Rhea" id="RHEA:13121"/>
        <dbReference type="ChEBI" id="CHEBI:15378"/>
        <dbReference type="ChEBI" id="CHEBI:30616"/>
        <dbReference type="ChEBI" id="CHEBI:36208"/>
        <dbReference type="ChEBI" id="CHEBI:145989"/>
        <dbReference type="ChEBI" id="CHEBI:456216"/>
        <dbReference type="EC" id="2.7.1.71"/>
    </reaction>
</comment>
<dbReference type="OrthoDB" id="9800332at2"/>
<keyword evidence="3 7" id="KW-0547">Nucleotide-binding</keyword>
<comment type="caution">
    <text evidence="7">Lacks conserved residue(s) required for the propagation of feature annotation.</text>
</comment>
<dbReference type="AlphaFoldDB" id="A0A0S7BV61"/>
<evidence type="ECO:0000256" key="3">
    <source>
        <dbReference type="ARBA" id="ARBA00022741"/>
    </source>
</evidence>
<dbReference type="EC" id="2.7.1.71" evidence="7"/>
<keyword evidence="1 7" id="KW-0028">Amino-acid biosynthesis</keyword>
<evidence type="ECO:0000313" key="8">
    <source>
        <dbReference type="EMBL" id="GAP44876.1"/>
    </source>
</evidence>
<organism evidence="8">
    <name type="scientific">Lentimicrobium saccharophilum</name>
    <dbReference type="NCBI Taxonomy" id="1678841"/>
    <lineage>
        <taxon>Bacteria</taxon>
        <taxon>Pseudomonadati</taxon>
        <taxon>Bacteroidota</taxon>
        <taxon>Bacteroidia</taxon>
        <taxon>Bacteroidales</taxon>
        <taxon>Lentimicrobiaceae</taxon>
        <taxon>Lentimicrobium</taxon>
    </lineage>
</organism>
<dbReference type="InterPro" id="IPR027417">
    <property type="entry name" value="P-loop_NTPase"/>
</dbReference>
<keyword evidence="7" id="KW-0479">Metal-binding</keyword>
<dbReference type="Pfam" id="PF01202">
    <property type="entry name" value="SKI"/>
    <property type="match status" value="1"/>
</dbReference>
<keyword evidence="9" id="KW-1185">Reference proteome</keyword>
<dbReference type="GO" id="GO:0005524">
    <property type="term" value="F:ATP binding"/>
    <property type="evidence" value="ECO:0007669"/>
    <property type="project" value="UniProtKB-UniRule"/>
</dbReference>
<keyword evidence="6 7" id="KW-0057">Aromatic amino acid biosynthesis</keyword>
<dbReference type="UniPathway" id="UPA00053">
    <property type="reaction ID" value="UER00088"/>
</dbReference>
<feature type="binding site" evidence="7">
    <location>
        <position position="141"/>
    </location>
    <ligand>
        <name>substrate</name>
    </ligand>
</feature>
<feature type="binding site" evidence="7">
    <location>
        <position position="80"/>
    </location>
    <ligand>
        <name>substrate</name>
    </ligand>
</feature>
<feature type="binding site" evidence="7">
    <location>
        <position position="16"/>
    </location>
    <ligand>
        <name>Mg(2+)</name>
        <dbReference type="ChEBI" id="CHEBI:18420"/>
    </ligand>
</feature>
<feature type="binding site" evidence="7">
    <location>
        <position position="58"/>
    </location>
    <ligand>
        <name>substrate</name>
    </ligand>
</feature>